<dbReference type="GO" id="GO:0016887">
    <property type="term" value="F:ATP hydrolysis activity"/>
    <property type="evidence" value="ECO:0007669"/>
    <property type="project" value="InterPro"/>
</dbReference>
<evidence type="ECO:0000259" key="2">
    <source>
        <dbReference type="SMART" id="SM00382"/>
    </source>
</evidence>
<reference evidence="3" key="1">
    <citation type="submission" date="2021-06" db="EMBL/GenBank/DDBJ databases">
        <authorList>
            <person name="Kallberg Y."/>
            <person name="Tangrot J."/>
            <person name="Rosling A."/>
        </authorList>
    </citation>
    <scope>NUCLEOTIDE SEQUENCE</scope>
    <source>
        <strain evidence="3">MA453B</strain>
    </source>
</reference>
<dbReference type="InterPro" id="IPR031248">
    <property type="entry name" value="RNF213"/>
</dbReference>
<protein>
    <submittedName>
        <fullName evidence="3">7347_t:CDS:1</fullName>
    </submittedName>
</protein>
<dbReference type="InterPro" id="IPR027417">
    <property type="entry name" value="P-loop_NTPase"/>
</dbReference>
<gene>
    <name evidence="3" type="ORF">DERYTH_LOCUS1537</name>
</gene>
<name>A0A9N8W5D3_9GLOM</name>
<dbReference type="GO" id="GO:0004842">
    <property type="term" value="F:ubiquitin-protein transferase activity"/>
    <property type="evidence" value="ECO:0007669"/>
    <property type="project" value="InterPro"/>
</dbReference>
<dbReference type="SUPFAM" id="SSF52540">
    <property type="entry name" value="P-loop containing nucleoside triphosphate hydrolases"/>
    <property type="match status" value="1"/>
</dbReference>
<accession>A0A9N8W5D3</accession>
<dbReference type="SMART" id="SM00382">
    <property type="entry name" value="AAA"/>
    <property type="match status" value="2"/>
</dbReference>
<dbReference type="PANTHER" id="PTHR22605:SF1">
    <property type="entry name" value="RZ-TYPE DOMAIN-CONTAINING PROTEIN"/>
    <property type="match status" value="1"/>
</dbReference>
<dbReference type="Gene3D" id="3.40.50.300">
    <property type="entry name" value="P-loop containing nucleotide triphosphate hydrolases"/>
    <property type="match status" value="2"/>
</dbReference>
<feature type="region of interest" description="Disordered" evidence="1">
    <location>
        <begin position="2484"/>
        <end position="2523"/>
    </location>
</feature>
<dbReference type="CDD" id="cd00009">
    <property type="entry name" value="AAA"/>
    <property type="match status" value="1"/>
</dbReference>
<dbReference type="Proteomes" id="UP000789405">
    <property type="component" value="Unassembled WGS sequence"/>
</dbReference>
<feature type="compositionally biased region" description="Basic and acidic residues" evidence="1">
    <location>
        <begin position="2484"/>
        <end position="2522"/>
    </location>
</feature>
<dbReference type="InterPro" id="IPR003593">
    <property type="entry name" value="AAA+_ATPase"/>
</dbReference>
<comment type="caution">
    <text evidence="3">The sequence shown here is derived from an EMBL/GenBank/DDBJ whole genome shotgun (WGS) entry which is preliminary data.</text>
</comment>
<keyword evidence="4" id="KW-1185">Reference proteome</keyword>
<feature type="domain" description="AAA+ ATPase" evidence="2">
    <location>
        <begin position="2041"/>
        <end position="2164"/>
    </location>
</feature>
<proteinExistence type="predicted"/>
<evidence type="ECO:0000256" key="1">
    <source>
        <dbReference type="SAM" id="MobiDB-lite"/>
    </source>
</evidence>
<sequence length="2654" mass="306185">MEKDLDSDNKKILPIPPIDVPNSNVLEAVGSPLRITSNEPSAEPNMTSLTGFDETGTSTQNIFSFSSNINDKDDKDHVTSTDTSKLITFQEGITRTSNKDIEATFESDINDQSDDTDTDSQNDEININIQDYEMVKNIQSDEAKNGDINTEDQFNQESSKSVKRSWSIKRVFSRKKKKNKDNQSNDLVKDFMINATANQAHDIATEQDNQNDQILGPHVIPPEIFTENMVTTYFHVIMPKKVFKRKFMVFVVGNIKELGDGRYGIVQLKRYDKNPIYWYSDPISVPIDVLEGRPIQYGYFVYKGAKSSLAKKLFNQLSIKSNSSFENIVPDIDVDAENWFWDRKKREFIFRENQYDLWCNTEKYRSKLKDLLKYYPYISVIYESINEKNLKEKIIEYLDISKRHVSILDYNALERFVFKNFGDTNSIKQNVFLCVLLGYAIKEKKLRNYMPLGYNLPEDFPSIDMLQTFKNISKDDLPHGVIKVLPQVVCTVVLHISTFSTKFEWIKAFEVAPIIDPRYTFLEQFKVSVYTRGNESNFLEALKKFAKPSMDKITNDVTYVKICKNLLSLCQSICAIIFLWQTIFHPDSYMYDDLSEYSLNRLNYFLLNDNAKELNWQEDTVLQALGIFSASGNMNLLQSFPNQLVKFLEKDFIDIDSNDKRLGKICTQWFKSALACIKEEQNAPKHIEENFACTIFHYLSTIYSIMKKYNITSAQLFDAAEEAVKVLKDNVIFDAAVNIGDLKQKELIEIFSCVLKERFDSGVKNSDNKLLSKIMRICKSKGQQLHIPNTLCEEIVFHILTKLQESLSNIDMNEIDIIEDNLHNILLASSSFWVCILKATGSVEGLHSRHMYVKTVRRAITQLAKKLLDQSIEINMLKNVLCYDDNNLLAYFSTIYETSNLKITKKVLQDLRDSYDSYMNKLNKLNVFYKRFCVKATDRQDYILDIETKLNMQEIVILENITTKFFWKFHYPIIEVARRSYIYAESQTFKNVFEKCLGSNEETLTVELIALKYMNAAFLDYDNLRVEYKDWTKLECSKISPFWKGVEVKNINHELELISRGMKWQPKDNLKKAVSYLAHIKSWRERLGDLGRTLKNFRVQDVAESWVANVHNRLLKESLTLLELYNAFNEANKHIHNLDDNCWAMIGALSFAGDFISWLQTIAEGDLRNLINGVDDKREVQDETVASLIEVKQFLAPLIKDMVKLFKEGKSTLTVINKFLDHISRITSKNETLHEKITHCCSSSLALQNIYFSILNRGEVTKERIKDAATRGSYKFYRDENHDKCVVELFCKDKSGIINSYDLFGLQDLQGQALLIAKQAASAFVLRLPVERESSLEQGTDELMKFVQQVDTVHQIIKYASQLMELGHFAYREWSISVNSTENMISRLEKLKKDLYEWKDTMKRAQEKYYYLTFYTAKHVLAFYDYFSCKGKVDSKTLETCEILLRFVSKGAKLPPNKGDMEINIDQMNFYEVLCKLGEKLRNIFTRKFEYPRQIKTKLEPIMSDVVYSGKLFVAACTDTYRVSNIILSLYANHLCKNHHLYPEPWQLLMCRETTTAEEISLFIKRCFLASKHDYKDYLFCIAGLEFLDFELQYMLVNDVRYYQETENDYYLALICCRENGVHHHILDQFSERVCATNGLGEITMTNMYKELCPNVFCVTSDLSGQGKTEYIRNASFKSNLIIRSLLISDNIHFDELVRKLNECKLRPIESMHLNIVSVENPVDVNGFLFELLTLGFVSNKTDIVCLPKCIFIEVASTDNDRLLNSIPIAQYLNRVHIKWSINELAVSQEISSPVQIVSHYLDIYDRNLLNEKDIPFNGLRRVNKTIEPERCQELIQKYFLNDNDEYVTTYRFVEVFLKVFADQLIRLSSSSFFTVDNLKLMVGDKNIRTTLMKTLLEVSKDFATRSIATKAAQLESTVNVNDDKLEKIVQWDASNHLLVFFLSQTPDSICALYRDRDNVPDNVKQLLLSQEISNYQIDFSLSEEQKTWELDDYHTMSASSLLEKLERIARKSMGKLTLPNYALSADNLLKMALILLRARASIPVVICGEAGCGKTSLIGFLASVVEVKFKVLSLHAGVQEDQIHEFMEISTQHAKNGQVWLFFDEINTCNHIGLLADLIAHRILSGRPIHWNIRLFAACNPYRLRKKSASSVGLEKNYQEQSKLVYQVHPLPNQILDYVWDYGTLKPDDEREYIKIMVKSQIGTYPVLVDLLSESQKFIRNVEEPYTVSLRDVKRAIKLVKWFQKSLKERSPVMRANRISLFMKHWSYPPKDNKKLIRCSFVLSLGLCYQSRLYDQDLRKKYRECMSRVFKEHKEKLSASDFQMIIRKEQEDFMQRMVIPPSTADNEALLENILVMIVCILNRIPVFIIGAPGSSKSLAIRIISSNLRGADSEDEYFKTLPQVYFIPHQGSASSTSTGIVKVFDKAKNYQKTSSKAYPVQAVVLLDEVGLAETSRFNPLKVLHALLEPGFSREDSTENLEALVVDKSKENSKESPNKKSNEKSSEKSSEESNEKSNEKSNKDLIVSEEASIEIVNSDGDKAIVEGSLSLMPDNKNDRNENSLISDSSKKDCKKEFNDDPAVSVVGISNWRLDNSKSSRALLVQRPKFGVEDLILTASMLLDDKTKNGIADSKLRQLADAYLDYEKNQKYKNFH</sequence>
<evidence type="ECO:0000313" key="4">
    <source>
        <dbReference type="Proteomes" id="UP000789405"/>
    </source>
</evidence>
<organism evidence="3 4">
    <name type="scientific">Dentiscutata erythropus</name>
    <dbReference type="NCBI Taxonomy" id="1348616"/>
    <lineage>
        <taxon>Eukaryota</taxon>
        <taxon>Fungi</taxon>
        <taxon>Fungi incertae sedis</taxon>
        <taxon>Mucoromycota</taxon>
        <taxon>Glomeromycotina</taxon>
        <taxon>Glomeromycetes</taxon>
        <taxon>Diversisporales</taxon>
        <taxon>Gigasporaceae</taxon>
        <taxon>Dentiscutata</taxon>
    </lineage>
</organism>
<feature type="region of interest" description="Disordered" evidence="1">
    <location>
        <begin position="2548"/>
        <end position="2572"/>
    </location>
</feature>
<feature type="non-terminal residue" evidence="3">
    <location>
        <position position="1"/>
    </location>
</feature>
<evidence type="ECO:0000313" key="3">
    <source>
        <dbReference type="EMBL" id="CAG8472717.1"/>
    </source>
</evidence>
<dbReference type="EMBL" id="CAJVPY010000435">
    <property type="protein sequence ID" value="CAG8472717.1"/>
    <property type="molecule type" value="Genomic_DNA"/>
</dbReference>
<dbReference type="PANTHER" id="PTHR22605">
    <property type="entry name" value="RZ-TYPE DOMAIN-CONTAINING PROTEIN"/>
    <property type="match status" value="1"/>
</dbReference>
<feature type="domain" description="AAA+ ATPase" evidence="2">
    <location>
        <begin position="2363"/>
        <end position="2607"/>
    </location>
</feature>
<dbReference type="OrthoDB" id="2400221at2759"/>